<reference evidence="2 3" key="1">
    <citation type="journal article" date="2015" name="Genome Announc.">
        <title>Complete Genome Sequence of 'Candidatus Liberibacter africanus,' a Bacterium Associated with Citrus Huanglongbing.</title>
        <authorList>
            <person name="Lin H."/>
            <person name="Pietersen G."/>
            <person name="Han C."/>
            <person name="Read D.A."/>
            <person name="Lou B."/>
            <person name="Gupta G."/>
            <person name="Civerolo E.L."/>
        </authorList>
    </citation>
    <scope>NUCLEOTIDE SEQUENCE [LARGE SCALE GENOMIC DNA]</scope>
    <source>
        <strain evidence="2 3">PTSAPSY</strain>
    </source>
</reference>
<feature type="transmembrane region" description="Helical" evidence="1">
    <location>
        <begin position="38"/>
        <end position="56"/>
    </location>
</feature>
<protein>
    <recommendedName>
        <fullName evidence="4">GtrA-like protein domain-containing protein</fullName>
    </recommendedName>
</protein>
<dbReference type="EMBL" id="CP004021">
    <property type="protein sequence ID" value="AKK20131.1"/>
    <property type="molecule type" value="Genomic_DNA"/>
</dbReference>
<evidence type="ECO:0000313" key="2">
    <source>
        <dbReference type="EMBL" id="AKK20131.1"/>
    </source>
</evidence>
<sequence length="100" mass="12027">MDPFYNRLFSIAIAFLVSWKPNRLFVLLKLRRKSFLETIRYVIMYFIFSVLNYALYTQLLRTFQGLQPLLAVILSSISSMIFVFFLYVRFVIKGVYYIKK</sequence>
<keyword evidence="1" id="KW-1133">Transmembrane helix</keyword>
<gene>
    <name evidence="2" type="ORF">G293_02495</name>
</gene>
<evidence type="ECO:0000313" key="3">
    <source>
        <dbReference type="Proteomes" id="UP000035503"/>
    </source>
</evidence>
<keyword evidence="1" id="KW-0812">Transmembrane</keyword>
<dbReference type="Proteomes" id="UP000035503">
    <property type="component" value="Chromosome"/>
</dbReference>
<feature type="transmembrane region" description="Helical" evidence="1">
    <location>
        <begin position="68"/>
        <end position="92"/>
    </location>
</feature>
<proteinExistence type="predicted"/>
<organism evidence="2 3">
    <name type="scientific">Candidatus Liberibacter africanus PTSAPSY</name>
    <dbReference type="NCBI Taxonomy" id="1277257"/>
    <lineage>
        <taxon>Bacteria</taxon>
        <taxon>Pseudomonadati</taxon>
        <taxon>Pseudomonadota</taxon>
        <taxon>Alphaproteobacteria</taxon>
        <taxon>Hyphomicrobiales</taxon>
        <taxon>Rhizobiaceae</taxon>
        <taxon>Liberibacter</taxon>
    </lineage>
</organism>
<dbReference type="AlphaFoldDB" id="A0A0G3I2L5"/>
<dbReference type="STRING" id="1277257.G293_02495"/>
<feature type="transmembrane region" description="Helical" evidence="1">
    <location>
        <begin position="6"/>
        <end position="26"/>
    </location>
</feature>
<name>A0A0G3I2L5_LIBAF</name>
<evidence type="ECO:0000256" key="1">
    <source>
        <dbReference type="SAM" id="Phobius"/>
    </source>
</evidence>
<keyword evidence="1" id="KW-0472">Membrane</keyword>
<evidence type="ECO:0008006" key="4">
    <source>
        <dbReference type="Google" id="ProtNLM"/>
    </source>
</evidence>
<keyword evidence="3" id="KW-1185">Reference proteome</keyword>
<dbReference type="PATRIC" id="fig|1277257.4.peg.538"/>
<accession>A0A0G3I2L5</accession>
<dbReference type="KEGG" id="lau:G293_02495"/>